<evidence type="ECO:0000313" key="2">
    <source>
        <dbReference type="EMBL" id="KAJ4442961.1"/>
    </source>
</evidence>
<feature type="domain" description="Transposase Tc1-like" evidence="1">
    <location>
        <begin position="87"/>
        <end position="152"/>
    </location>
</feature>
<sequence>MTWLTALTTLSNLLPRCYVIRGSIPGVESGRDLSSIHGCLSFVVLSCVVSAVALRRAQHAARETRNNGEVVKCPIPGRPRISAREEDAMLLREVENHPFRTASQLKMASNSPGSPHTVRRRFRERGIRCRRTVRREHLAMEYALDRLAYATLRQDFYWRNVIFSDEIIVSSNNDGLALVYRMDATDRMNAFNQRGIEHTRQQLRVHHSTISYLGVRYAGPSVLCADDPWFTKRPDIDLVDWPPKSPGDELWDRFLDAWEEVAMNLDLFHNLVDSMPRRMRAFVDAGGLWTRY</sequence>
<dbReference type="EMBL" id="JAJSOF020000013">
    <property type="protein sequence ID" value="KAJ4442961.1"/>
    <property type="molecule type" value="Genomic_DNA"/>
</dbReference>
<evidence type="ECO:0000313" key="3">
    <source>
        <dbReference type="Proteomes" id="UP001148838"/>
    </source>
</evidence>
<name>A0ABQ8T8V2_PERAM</name>
<reference evidence="2 3" key="1">
    <citation type="journal article" date="2022" name="Allergy">
        <title>Genome assembly and annotation of Periplaneta americana reveal a comprehensive cockroach allergen profile.</title>
        <authorList>
            <person name="Wang L."/>
            <person name="Xiong Q."/>
            <person name="Saelim N."/>
            <person name="Wang L."/>
            <person name="Nong W."/>
            <person name="Wan A.T."/>
            <person name="Shi M."/>
            <person name="Liu X."/>
            <person name="Cao Q."/>
            <person name="Hui J.H.L."/>
            <person name="Sookrung N."/>
            <person name="Leung T.F."/>
            <person name="Tungtrongchitr A."/>
            <person name="Tsui S.K.W."/>
        </authorList>
    </citation>
    <scope>NUCLEOTIDE SEQUENCE [LARGE SCALE GENOMIC DNA]</scope>
    <source>
        <strain evidence="2">PWHHKU_190912</strain>
    </source>
</reference>
<comment type="caution">
    <text evidence="2">The sequence shown here is derived from an EMBL/GenBank/DDBJ whole genome shotgun (WGS) entry which is preliminary data.</text>
</comment>
<dbReference type="InterPro" id="IPR036397">
    <property type="entry name" value="RNaseH_sf"/>
</dbReference>
<evidence type="ECO:0000259" key="1">
    <source>
        <dbReference type="Pfam" id="PF01498"/>
    </source>
</evidence>
<protein>
    <recommendedName>
        <fullName evidence="1">Transposase Tc1-like domain-containing protein</fullName>
    </recommendedName>
</protein>
<dbReference type="Proteomes" id="UP001148838">
    <property type="component" value="Unassembled WGS sequence"/>
</dbReference>
<organism evidence="2 3">
    <name type="scientific">Periplaneta americana</name>
    <name type="common">American cockroach</name>
    <name type="synonym">Blatta americana</name>
    <dbReference type="NCBI Taxonomy" id="6978"/>
    <lineage>
        <taxon>Eukaryota</taxon>
        <taxon>Metazoa</taxon>
        <taxon>Ecdysozoa</taxon>
        <taxon>Arthropoda</taxon>
        <taxon>Hexapoda</taxon>
        <taxon>Insecta</taxon>
        <taxon>Pterygota</taxon>
        <taxon>Neoptera</taxon>
        <taxon>Polyneoptera</taxon>
        <taxon>Dictyoptera</taxon>
        <taxon>Blattodea</taxon>
        <taxon>Blattoidea</taxon>
        <taxon>Blattidae</taxon>
        <taxon>Blattinae</taxon>
        <taxon>Periplaneta</taxon>
    </lineage>
</organism>
<dbReference type="InterPro" id="IPR002492">
    <property type="entry name" value="Transposase_Tc1-like"/>
</dbReference>
<proteinExistence type="predicted"/>
<keyword evidence="3" id="KW-1185">Reference proteome</keyword>
<dbReference type="Pfam" id="PF01498">
    <property type="entry name" value="HTH_Tnp_Tc3_2"/>
    <property type="match status" value="1"/>
</dbReference>
<gene>
    <name evidence="2" type="ORF">ANN_04563</name>
</gene>
<accession>A0ABQ8T8V2</accession>
<dbReference type="Gene3D" id="3.30.420.10">
    <property type="entry name" value="Ribonuclease H-like superfamily/Ribonuclease H"/>
    <property type="match status" value="1"/>
</dbReference>